<keyword evidence="3" id="KW-1185">Reference proteome</keyword>
<feature type="compositionally biased region" description="Acidic residues" evidence="1">
    <location>
        <begin position="1"/>
        <end position="20"/>
    </location>
</feature>
<feature type="compositionally biased region" description="Acidic residues" evidence="1">
    <location>
        <begin position="27"/>
        <end position="37"/>
    </location>
</feature>
<comment type="caution">
    <text evidence="2">The sequence shown here is derived from an EMBL/GenBank/DDBJ whole genome shotgun (WGS) entry which is preliminary data.</text>
</comment>
<dbReference type="Proteomes" id="UP000735302">
    <property type="component" value="Unassembled WGS sequence"/>
</dbReference>
<protein>
    <submittedName>
        <fullName evidence="2">Uncharacterized protein</fullName>
    </submittedName>
</protein>
<feature type="region of interest" description="Disordered" evidence="1">
    <location>
        <begin position="1"/>
        <end position="37"/>
    </location>
</feature>
<accession>A0AAV3Z2J5</accession>
<gene>
    <name evidence="2" type="ORF">PoB_001525700</name>
</gene>
<name>A0AAV3Z2J5_9GAST</name>
<evidence type="ECO:0000313" key="3">
    <source>
        <dbReference type="Proteomes" id="UP000735302"/>
    </source>
</evidence>
<evidence type="ECO:0000256" key="1">
    <source>
        <dbReference type="SAM" id="MobiDB-lite"/>
    </source>
</evidence>
<dbReference type="AlphaFoldDB" id="A0AAV3Z2J5"/>
<proteinExistence type="predicted"/>
<sequence length="129" mass="14688">MTNDDEDDCDNMTNDDEDACDNMTNDDKDDYDNMTNDSEYDDDSQLIACDQEDATCTFQHRTFTQHKRLLTSMPLSHRAPPLALWCDGGPESLVRSPCFGLAIYKNQPCLSLIEPRHWRCGVTEGPKAY</sequence>
<organism evidence="2 3">
    <name type="scientific">Plakobranchus ocellatus</name>
    <dbReference type="NCBI Taxonomy" id="259542"/>
    <lineage>
        <taxon>Eukaryota</taxon>
        <taxon>Metazoa</taxon>
        <taxon>Spiralia</taxon>
        <taxon>Lophotrochozoa</taxon>
        <taxon>Mollusca</taxon>
        <taxon>Gastropoda</taxon>
        <taxon>Heterobranchia</taxon>
        <taxon>Euthyneura</taxon>
        <taxon>Panpulmonata</taxon>
        <taxon>Sacoglossa</taxon>
        <taxon>Placobranchoidea</taxon>
        <taxon>Plakobranchidae</taxon>
        <taxon>Plakobranchus</taxon>
    </lineage>
</organism>
<evidence type="ECO:0000313" key="2">
    <source>
        <dbReference type="EMBL" id="GFN88751.1"/>
    </source>
</evidence>
<dbReference type="EMBL" id="BLXT01001882">
    <property type="protein sequence ID" value="GFN88751.1"/>
    <property type="molecule type" value="Genomic_DNA"/>
</dbReference>
<reference evidence="2 3" key="1">
    <citation type="journal article" date="2021" name="Elife">
        <title>Chloroplast acquisition without the gene transfer in kleptoplastic sea slugs, Plakobranchus ocellatus.</title>
        <authorList>
            <person name="Maeda T."/>
            <person name="Takahashi S."/>
            <person name="Yoshida T."/>
            <person name="Shimamura S."/>
            <person name="Takaki Y."/>
            <person name="Nagai Y."/>
            <person name="Toyoda A."/>
            <person name="Suzuki Y."/>
            <person name="Arimoto A."/>
            <person name="Ishii H."/>
            <person name="Satoh N."/>
            <person name="Nishiyama T."/>
            <person name="Hasebe M."/>
            <person name="Maruyama T."/>
            <person name="Minagawa J."/>
            <person name="Obokata J."/>
            <person name="Shigenobu S."/>
        </authorList>
    </citation>
    <scope>NUCLEOTIDE SEQUENCE [LARGE SCALE GENOMIC DNA]</scope>
</reference>